<gene>
    <name evidence="2" type="ORF">EST38_g2458</name>
</gene>
<organism evidence="2 3">
    <name type="scientific">Candolleomyces aberdarensis</name>
    <dbReference type="NCBI Taxonomy" id="2316362"/>
    <lineage>
        <taxon>Eukaryota</taxon>
        <taxon>Fungi</taxon>
        <taxon>Dikarya</taxon>
        <taxon>Basidiomycota</taxon>
        <taxon>Agaricomycotina</taxon>
        <taxon>Agaricomycetes</taxon>
        <taxon>Agaricomycetidae</taxon>
        <taxon>Agaricales</taxon>
        <taxon>Agaricineae</taxon>
        <taxon>Psathyrellaceae</taxon>
        <taxon>Candolleomyces</taxon>
    </lineage>
</organism>
<sequence length="272" mass="28942">MKSFFFALALFASCVAALQSGIYQENGKVVQPPGYVEEVGRRAEPFTPTPTERITNGERLRRGLKLLPPTRRSGALVPRASCIPLSTGQGKIQVRRASDGVIMGYIRNTFDGQNSYTYGTLANGLTVQLASTDSAAGVMEIRAVDGPDSAHPFVGAVGGSGGYNFNPGQLGYTYLSGTGHTPANSPPSFSAGHSIQSLGYNAPAESTVWSVNCLTGAVTGQWTNTDGSQPATSIFYDTNVDFLGLIGDFNKFIQTFPNENAYLVTLHFIPNI</sequence>
<proteinExistence type="predicted"/>
<keyword evidence="1" id="KW-0732">Signal</keyword>
<keyword evidence="3" id="KW-1185">Reference proteome</keyword>
<accession>A0A4Q2DW09</accession>
<dbReference type="AlphaFoldDB" id="A0A4Q2DW09"/>
<dbReference type="Proteomes" id="UP000290288">
    <property type="component" value="Unassembled WGS sequence"/>
</dbReference>
<evidence type="ECO:0000313" key="3">
    <source>
        <dbReference type="Proteomes" id="UP000290288"/>
    </source>
</evidence>
<evidence type="ECO:0000256" key="1">
    <source>
        <dbReference type="SAM" id="SignalP"/>
    </source>
</evidence>
<comment type="caution">
    <text evidence="2">The sequence shown here is derived from an EMBL/GenBank/DDBJ whole genome shotgun (WGS) entry which is preliminary data.</text>
</comment>
<protein>
    <submittedName>
        <fullName evidence="2">Uncharacterized protein</fullName>
    </submittedName>
</protein>
<name>A0A4Q2DW09_9AGAR</name>
<dbReference type="OrthoDB" id="4584900at2759"/>
<feature type="chain" id="PRO_5020631241" evidence="1">
    <location>
        <begin position="18"/>
        <end position="272"/>
    </location>
</feature>
<dbReference type="STRING" id="2316362.A0A4Q2DW09"/>
<evidence type="ECO:0000313" key="2">
    <source>
        <dbReference type="EMBL" id="RXW23424.1"/>
    </source>
</evidence>
<reference evidence="2 3" key="1">
    <citation type="submission" date="2019-01" db="EMBL/GenBank/DDBJ databases">
        <title>Draft genome sequence of Psathyrella aberdarensis IHI B618.</title>
        <authorList>
            <person name="Buettner E."/>
            <person name="Kellner H."/>
        </authorList>
    </citation>
    <scope>NUCLEOTIDE SEQUENCE [LARGE SCALE GENOMIC DNA]</scope>
    <source>
        <strain evidence="2 3">IHI B618</strain>
    </source>
</reference>
<feature type="signal peptide" evidence="1">
    <location>
        <begin position="1"/>
        <end position="17"/>
    </location>
</feature>
<dbReference type="EMBL" id="SDEE01000043">
    <property type="protein sequence ID" value="RXW23424.1"/>
    <property type="molecule type" value="Genomic_DNA"/>
</dbReference>